<comment type="caution">
    <text evidence="2">The sequence shown here is derived from an EMBL/GenBank/DDBJ whole genome shotgun (WGS) entry which is preliminary data.</text>
</comment>
<evidence type="ECO:0008006" key="4">
    <source>
        <dbReference type="Google" id="ProtNLM"/>
    </source>
</evidence>
<evidence type="ECO:0000313" key="3">
    <source>
        <dbReference type="Proteomes" id="UP001151071"/>
    </source>
</evidence>
<organism evidence="2 3">
    <name type="scientific">Brevibacillus thermoruber</name>
    <dbReference type="NCBI Taxonomy" id="33942"/>
    <lineage>
        <taxon>Bacteria</taxon>
        <taxon>Bacillati</taxon>
        <taxon>Bacillota</taxon>
        <taxon>Bacilli</taxon>
        <taxon>Bacillales</taxon>
        <taxon>Paenibacillaceae</taxon>
        <taxon>Brevibacillus</taxon>
    </lineage>
</organism>
<accession>A0A9X3TSX6</accession>
<dbReference type="EMBL" id="JAPYYP010000023">
    <property type="protein sequence ID" value="MDA5109902.1"/>
    <property type="molecule type" value="Genomic_DNA"/>
</dbReference>
<dbReference type="RefSeq" id="WP_029100793.1">
    <property type="nucleotide sequence ID" value="NZ_JAPYYP010000023.1"/>
</dbReference>
<evidence type="ECO:0000256" key="1">
    <source>
        <dbReference type="SAM" id="Phobius"/>
    </source>
</evidence>
<dbReference type="Proteomes" id="UP001151071">
    <property type="component" value="Unassembled WGS sequence"/>
</dbReference>
<gene>
    <name evidence="2" type="ORF">O3V59_16165</name>
</gene>
<evidence type="ECO:0000313" key="2">
    <source>
        <dbReference type="EMBL" id="MDA5109902.1"/>
    </source>
</evidence>
<feature type="transmembrane region" description="Helical" evidence="1">
    <location>
        <begin position="44"/>
        <end position="65"/>
    </location>
</feature>
<protein>
    <recommendedName>
        <fullName evidence="4">DUF4367 domain-containing protein</fullName>
    </recommendedName>
</protein>
<keyword evidence="1" id="KW-1133">Transmembrane helix</keyword>
<sequence length="310" mass="35419">MDKIWEGISQFHKQMPVPEELDDRIRQRIEKLVTRRKAARKRRILIALAGSLAFTSSVGLAALNIDEITDRSGRFSYKIEEARIVGKEERMQPAKTKADQELAELEKRFSPGTAYLVYERTDRPEMESHYYKQKSLVISDFSTFQDQLGLFADIPEELAGGYRFVEGSLNFEIDRASYDEEAYLQVMREEAVKNNRQVAVKQVPLQRDFIRQANAIYRIQDRQITVWIDDVGSGAGEVGFPYTSLEKVPLSDFDALYATFTDPSGEEMQVLKWIGSKIPGTNRSRMYQLYAKTGDATKADLLKAAEGFLD</sequence>
<name>A0A9X3TSX6_9BACL</name>
<reference evidence="2" key="1">
    <citation type="submission" date="2022-12" db="EMBL/GenBank/DDBJ databases">
        <title>Draft genome sequence of the thermophilic strain Brevibacillus thermoruber HT42, isolated from Los Humeros, Puebla, Mexico, with biotechnological potential.</title>
        <authorList>
            <person name="Lara Sanchez J."/>
            <person name="Solis Palacios R."/>
            <person name="Bustos Baena A.S."/>
            <person name="Ruz Baez A.E."/>
            <person name="Espinosa Luna G."/>
            <person name="Oliart Ros R.M."/>
        </authorList>
    </citation>
    <scope>NUCLEOTIDE SEQUENCE</scope>
    <source>
        <strain evidence="2">HT42</strain>
    </source>
</reference>
<proteinExistence type="predicted"/>
<keyword evidence="3" id="KW-1185">Reference proteome</keyword>
<keyword evidence="1" id="KW-0472">Membrane</keyword>
<keyword evidence="1" id="KW-0812">Transmembrane</keyword>
<dbReference type="AlphaFoldDB" id="A0A9X3TSX6"/>